<dbReference type="Pfam" id="PF01361">
    <property type="entry name" value="Tautomerase"/>
    <property type="match status" value="1"/>
</dbReference>
<evidence type="ECO:0000313" key="4">
    <source>
        <dbReference type="EMBL" id="QYD67206.1"/>
    </source>
</evidence>
<protein>
    <submittedName>
        <fullName evidence="4">4-oxalocrotonate tautomerase family protein</fullName>
    </submittedName>
</protein>
<accession>A0ABX8UEM6</accession>
<dbReference type="PANTHER" id="PTHR35530:SF2">
    <property type="entry name" value="BSL4019 PROTEIN"/>
    <property type="match status" value="1"/>
</dbReference>
<organism evidence="4 5">
    <name type="scientific">Paraburkholderia edwinii</name>
    <dbReference type="NCBI Taxonomy" id="2861782"/>
    <lineage>
        <taxon>Bacteria</taxon>
        <taxon>Pseudomonadati</taxon>
        <taxon>Pseudomonadota</taxon>
        <taxon>Betaproteobacteria</taxon>
        <taxon>Burkholderiales</taxon>
        <taxon>Burkholderiaceae</taxon>
        <taxon>Paraburkholderia</taxon>
    </lineage>
</organism>
<dbReference type="InterPro" id="IPR014347">
    <property type="entry name" value="Tautomerase/MIF_sf"/>
</dbReference>
<comment type="similarity">
    <text evidence="1">Belongs to the 4-oxalocrotonate tautomerase family.</text>
</comment>
<dbReference type="PANTHER" id="PTHR35530">
    <property type="entry name" value="TAUTOMERASE-RELATED"/>
    <property type="match status" value="1"/>
</dbReference>
<sequence length="85" mass="9078">MPLVTVKGIEGVYTPEQKRQLIRKLTDVMVECAGEKLRPTTWVIIEDVKPGDWGIAGNALDLEEGRAAPSGAVAISDAIGATWCA</sequence>
<keyword evidence="5" id="KW-1185">Reference proteome</keyword>
<proteinExistence type="inferred from homology"/>
<dbReference type="InterPro" id="IPR004370">
    <property type="entry name" value="4-OT-like_dom"/>
</dbReference>
<dbReference type="SUPFAM" id="SSF55331">
    <property type="entry name" value="Tautomerase/MIF"/>
    <property type="match status" value="1"/>
</dbReference>
<dbReference type="Proteomes" id="UP000826462">
    <property type="component" value="Chromosome 1"/>
</dbReference>
<dbReference type="RefSeq" id="WP_219796200.1">
    <property type="nucleotide sequence ID" value="NZ_CP080095.1"/>
</dbReference>
<name>A0ABX8UEM6_9BURK</name>
<evidence type="ECO:0000256" key="1">
    <source>
        <dbReference type="ARBA" id="ARBA00006723"/>
    </source>
</evidence>
<evidence type="ECO:0000256" key="2">
    <source>
        <dbReference type="ARBA" id="ARBA00023235"/>
    </source>
</evidence>
<dbReference type="EMBL" id="CP080095">
    <property type="protein sequence ID" value="QYD67206.1"/>
    <property type="molecule type" value="Genomic_DNA"/>
</dbReference>
<dbReference type="Gene3D" id="3.30.429.10">
    <property type="entry name" value="Macrophage Migration Inhibitory Factor"/>
    <property type="match status" value="1"/>
</dbReference>
<feature type="domain" description="4-oxalocrotonate tautomerase-like" evidence="3">
    <location>
        <begin position="2"/>
        <end position="59"/>
    </location>
</feature>
<evidence type="ECO:0000313" key="5">
    <source>
        <dbReference type="Proteomes" id="UP000826462"/>
    </source>
</evidence>
<gene>
    <name evidence="4" type="ORF">KZJ38_12485</name>
</gene>
<evidence type="ECO:0000259" key="3">
    <source>
        <dbReference type="Pfam" id="PF01361"/>
    </source>
</evidence>
<keyword evidence="2" id="KW-0413">Isomerase</keyword>
<reference evidence="4 5" key="1">
    <citation type="submission" date="2021-07" db="EMBL/GenBank/DDBJ databases">
        <title>Paraburkholderia edwinii protects Aspergillus sp. from phenazines by acting as a toxin sponge.</title>
        <authorList>
            <person name="Dahlstrom K.M."/>
            <person name="Newman D.K."/>
        </authorList>
    </citation>
    <scope>NUCLEOTIDE SEQUENCE [LARGE SCALE GENOMIC DNA]</scope>
    <source>
        <strain evidence="4 5">Pe01</strain>
    </source>
</reference>